<reference evidence="2 3" key="1">
    <citation type="submission" date="2016-06" db="EMBL/GenBank/DDBJ databases">
        <title>Comparative genomics of the ectomycorrhizal sister species Rhizopogon vinicolor and Rhizopogon vesiculosus (Basidiomycota: Boletales) reveals a divergence of the mating type B locus.</title>
        <authorList>
            <consortium name="DOE Joint Genome Institute"/>
            <person name="Mujic A.B."/>
            <person name="Kuo A."/>
            <person name="Tritt A."/>
            <person name="Lipzen A."/>
            <person name="Chen C."/>
            <person name="Johnson J."/>
            <person name="Sharma A."/>
            <person name="Barry K."/>
            <person name="Grigoriev I.V."/>
            <person name="Spatafora J.W."/>
        </authorList>
    </citation>
    <scope>NUCLEOTIDE SEQUENCE [LARGE SCALE GENOMIC DNA]</scope>
    <source>
        <strain evidence="2 3">AM-OR11-026</strain>
    </source>
</reference>
<protein>
    <recommendedName>
        <fullName evidence="4">Secreted protein</fullName>
    </recommendedName>
</protein>
<evidence type="ECO:0000313" key="2">
    <source>
        <dbReference type="EMBL" id="OAX43675.1"/>
    </source>
</evidence>
<keyword evidence="1" id="KW-0732">Signal</keyword>
<evidence type="ECO:0008006" key="4">
    <source>
        <dbReference type="Google" id="ProtNLM"/>
    </source>
</evidence>
<accession>A0A1B7NFR4</accession>
<gene>
    <name evidence="2" type="ORF">K503DRAFT_88195</name>
</gene>
<feature type="chain" id="PRO_5008597985" description="Secreted protein" evidence="1">
    <location>
        <begin position="27"/>
        <end position="160"/>
    </location>
</feature>
<proteinExistence type="predicted"/>
<dbReference type="EMBL" id="KV448134">
    <property type="protein sequence ID" value="OAX43675.1"/>
    <property type="molecule type" value="Genomic_DNA"/>
</dbReference>
<organism evidence="2 3">
    <name type="scientific">Rhizopogon vinicolor AM-OR11-026</name>
    <dbReference type="NCBI Taxonomy" id="1314800"/>
    <lineage>
        <taxon>Eukaryota</taxon>
        <taxon>Fungi</taxon>
        <taxon>Dikarya</taxon>
        <taxon>Basidiomycota</taxon>
        <taxon>Agaricomycotina</taxon>
        <taxon>Agaricomycetes</taxon>
        <taxon>Agaricomycetidae</taxon>
        <taxon>Boletales</taxon>
        <taxon>Suillineae</taxon>
        <taxon>Rhizopogonaceae</taxon>
        <taxon>Rhizopogon</taxon>
    </lineage>
</organism>
<evidence type="ECO:0000313" key="3">
    <source>
        <dbReference type="Proteomes" id="UP000092154"/>
    </source>
</evidence>
<dbReference type="InParanoid" id="A0A1B7NFR4"/>
<evidence type="ECO:0000256" key="1">
    <source>
        <dbReference type="SAM" id="SignalP"/>
    </source>
</evidence>
<dbReference type="AlphaFoldDB" id="A0A1B7NFR4"/>
<feature type="signal peptide" evidence="1">
    <location>
        <begin position="1"/>
        <end position="26"/>
    </location>
</feature>
<keyword evidence="3" id="KW-1185">Reference proteome</keyword>
<name>A0A1B7NFR4_9AGAM</name>
<sequence>MIRAVRHNSHITFGCLSLWFAYDSSAFMRGECQNIPTPVSSFTVSEFPYCRHVKRGLQKFFFKILQYKLAALAAVTVPGQKYSHLRFHTPSLHKLLRNLDCSIISRGMGLLICIIECANSEWTMSLQLVRTAFLTTNLERAYISFPCFRTRLVSLRRTVD</sequence>
<dbReference type="Proteomes" id="UP000092154">
    <property type="component" value="Unassembled WGS sequence"/>
</dbReference>